<dbReference type="KEGG" id="ote:Oter_0169"/>
<feature type="domain" description="Glycosyl-hydrolase 97 N-terminal" evidence="4">
    <location>
        <begin position="33"/>
        <end position="290"/>
    </location>
</feature>
<proteinExistence type="predicted"/>
<keyword evidence="1" id="KW-0378">Hydrolase</keyword>
<dbReference type="Gene3D" id="2.60.40.1180">
    <property type="entry name" value="Golgi alpha-mannosidase II"/>
    <property type="match status" value="1"/>
</dbReference>
<dbReference type="Proteomes" id="UP000007013">
    <property type="component" value="Chromosome"/>
</dbReference>
<dbReference type="PANTHER" id="PTHR35803:SF2">
    <property type="entry name" value="RETAINING ALPHA-GALACTOSIDASE"/>
    <property type="match status" value="1"/>
</dbReference>
<dbReference type="InterPro" id="IPR019563">
    <property type="entry name" value="GH97_catalytic"/>
</dbReference>
<dbReference type="InterPro" id="IPR014718">
    <property type="entry name" value="GH-type_carb-bd"/>
</dbReference>
<dbReference type="EMBL" id="CP001032">
    <property type="protein sequence ID" value="ACB73460.1"/>
    <property type="molecule type" value="Genomic_DNA"/>
</dbReference>
<dbReference type="PANTHER" id="PTHR35803">
    <property type="entry name" value="GLUCAN 1,4-ALPHA-GLUCOSIDASE SUSB-RELATED"/>
    <property type="match status" value="1"/>
</dbReference>
<organism evidence="6 7">
    <name type="scientific">Opitutus terrae (strain DSM 11246 / JCM 15787 / PB90-1)</name>
    <dbReference type="NCBI Taxonomy" id="452637"/>
    <lineage>
        <taxon>Bacteria</taxon>
        <taxon>Pseudomonadati</taxon>
        <taxon>Verrucomicrobiota</taxon>
        <taxon>Opitutia</taxon>
        <taxon>Opitutales</taxon>
        <taxon>Opitutaceae</taxon>
        <taxon>Opitutus</taxon>
    </lineage>
</organism>
<evidence type="ECO:0000313" key="7">
    <source>
        <dbReference type="Proteomes" id="UP000007013"/>
    </source>
</evidence>
<dbReference type="Pfam" id="PF14508">
    <property type="entry name" value="GH97_N"/>
    <property type="match status" value="1"/>
</dbReference>
<dbReference type="eggNOG" id="COG4948">
    <property type="taxonomic scope" value="Bacteria"/>
</dbReference>
<dbReference type="GO" id="GO:0016798">
    <property type="term" value="F:hydrolase activity, acting on glycosyl bonds"/>
    <property type="evidence" value="ECO:0007669"/>
    <property type="project" value="UniProtKB-KW"/>
</dbReference>
<dbReference type="InterPro" id="IPR029486">
    <property type="entry name" value="GH97_N"/>
</dbReference>
<dbReference type="Pfam" id="PF10566">
    <property type="entry name" value="Glyco_hydro_97"/>
    <property type="match status" value="1"/>
</dbReference>
<evidence type="ECO:0000256" key="2">
    <source>
        <dbReference type="ARBA" id="ARBA00023295"/>
    </source>
</evidence>
<evidence type="ECO:0000256" key="1">
    <source>
        <dbReference type="ARBA" id="ARBA00022801"/>
    </source>
</evidence>
<reference evidence="6 7" key="1">
    <citation type="journal article" date="2011" name="J. Bacteriol.">
        <title>Genome sequence of the verrucomicrobium Opitutus terrae PB90-1, an abundant inhabitant of rice paddy soil ecosystems.</title>
        <authorList>
            <person name="van Passel M.W."/>
            <person name="Kant R."/>
            <person name="Palva A."/>
            <person name="Copeland A."/>
            <person name="Lucas S."/>
            <person name="Lapidus A."/>
            <person name="Glavina del Rio T."/>
            <person name="Pitluck S."/>
            <person name="Goltsman E."/>
            <person name="Clum A."/>
            <person name="Sun H."/>
            <person name="Schmutz J."/>
            <person name="Larimer F.W."/>
            <person name="Land M.L."/>
            <person name="Hauser L."/>
            <person name="Kyrpides N."/>
            <person name="Mikhailova N."/>
            <person name="Richardson P.P."/>
            <person name="Janssen P.H."/>
            <person name="de Vos W.M."/>
            <person name="Smidt H."/>
        </authorList>
    </citation>
    <scope>NUCLEOTIDE SEQUENCE [LARGE SCALE GENOMIC DNA]</scope>
    <source>
        <strain evidence="7">DSM 11246 / JCM 15787 / PB90-1</strain>
    </source>
</reference>
<dbReference type="InterPro" id="IPR029483">
    <property type="entry name" value="GH97_C"/>
</dbReference>
<dbReference type="AlphaFoldDB" id="B1ZN91"/>
<gene>
    <name evidence="6" type="ordered locus">Oter_0169</name>
</gene>
<dbReference type="Gene3D" id="3.20.20.70">
    <property type="entry name" value="Aldolase class I"/>
    <property type="match status" value="1"/>
</dbReference>
<dbReference type="InterPro" id="IPR052720">
    <property type="entry name" value="Glycosyl_hydrolase_97"/>
</dbReference>
<dbReference type="InterPro" id="IPR017853">
    <property type="entry name" value="GH"/>
</dbReference>
<feature type="domain" description="Glycosyl-hydrolase 97 catalytic" evidence="3">
    <location>
        <begin position="308"/>
        <end position="460"/>
    </location>
</feature>
<dbReference type="STRING" id="452637.Oter_0169"/>
<evidence type="ECO:0000259" key="3">
    <source>
        <dbReference type="Pfam" id="PF10566"/>
    </source>
</evidence>
<dbReference type="HOGENOM" id="CLU_011166_0_0_0"/>
<evidence type="ECO:0000259" key="5">
    <source>
        <dbReference type="Pfam" id="PF14509"/>
    </source>
</evidence>
<accession>B1ZN91</accession>
<feature type="domain" description="Glycosyl-hydrolase 97 C-terminal oligomerisation" evidence="5">
    <location>
        <begin position="558"/>
        <end position="653"/>
    </location>
</feature>
<dbReference type="InterPro" id="IPR013785">
    <property type="entry name" value="Aldolase_TIM"/>
</dbReference>
<dbReference type="CAZy" id="GH97">
    <property type="family name" value="Glycoside Hydrolase Family 97"/>
</dbReference>
<evidence type="ECO:0000259" key="4">
    <source>
        <dbReference type="Pfam" id="PF14508"/>
    </source>
</evidence>
<sequence>MNPMIPLRVVRWFGCLVALSVGGWCAVPSLPVLQSPDGRIAVQIRAGGQLAYDVLVDETVVVRDATLALQVEQTTLGRPAELRTVTPRQHDATVQPVVRQKAATLRDRYHELRLEFAGNYAVVFRAYDEGVAYRWETQLAQSEVKVFAEEAAFNFADNQTVWYPEEESFFSHNERIFLPRTLGDLAAKNLASLPAVVEAGQTRIAILESDVEDYPGLWLRGTSGSGLTATFPPYPLKEELTGDRDVRVTAAADYLAVTRGSRTYPWRILAVAHRDGELLTNPLVYLLAAPSRVADTSWIKPGKVAWDWWNANNVFGVDFKSGVNTATYKYYIDFAAANGLDYVVLDEGWYKLGNVLDVVPEIDVPELVAYGRQKNVSIVLWVVWKTLEDQLQPALDQFAQWGVRGIKVDFMQRDDQKVMSHYHRVSAEAAKRRLLVDFHGAIRPALLTRTYPNLITTEGVRGNEWNKWSTHITPEHTATLPFTRMMMGPMDFTPGATLNANRTGFAANFARPSSQGTRCHQLALYVVFESPLQMLCDSPSHYLREPDMMEFLRSVPTEWDETRVLDARISDYVVVARRRGADWYLGAITDWNTRELELDLSFLSEGRFTLDEYRDGVNADRFAQDYKRSQVPVNRETKLKLRLAEGGGYAARISAE</sequence>
<dbReference type="Pfam" id="PF14509">
    <property type="entry name" value="GH97_C"/>
    <property type="match status" value="1"/>
</dbReference>
<protein>
    <submittedName>
        <fullName evidence="6">Putative alpha-glucosidase</fullName>
    </submittedName>
</protein>
<keyword evidence="2" id="KW-0326">Glycosidase</keyword>
<dbReference type="Gene3D" id="2.70.98.10">
    <property type="match status" value="1"/>
</dbReference>
<dbReference type="SUPFAM" id="SSF51445">
    <property type="entry name" value="(Trans)glycosidases"/>
    <property type="match status" value="1"/>
</dbReference>
<dbReference type="InterPro" id="IPR013780">
    <property type="entry name" value="Glyco_hydro_b"/>
</dbReference>
<evidence type="ECO:0000313" key="6">
    <source>
        <dbReference type="EMBL" id="ACB73460.1"/>
    </source>
</evidence>
<name>B1ZN91_OPITP</name>
<dbReference type="GO" id="GO:0030246">
    <property type="term" value="F:carbohydrate binding"/>
    <property type="evidence" value="ECO:0007669"/>
    <property type="project" value="InterPro"/>
</dbReference>
<keyword evidence="7" id="KW-1185">Reference proteome</keyword>